<sequence length="115" mass="12681">MRVRDPGSRMEGLLGQPHEGNVLVVCKRVASAGDDHQRVGDQSLHDDLPLLEVQVTNSGNRIFACQPSRPDDLAISLALLVWAARHPHITEWTKLARPRLGRARSAPKFGSTAWT</sequence>
<organism evidence="1 2">
    <name type="scientific">Mesorhizobium escarrei</name>
    <dbReference type="NCBI Taxonomy" id="666018"/>
    <lineage>
        <taxon>Bacteria</taxon>
        <taxon>Pseudomonadati</taxon>
        <taxon>Pseudomonadota</taxon>
        <taxon>Alphaproteobacteria</taxon>
        <taxon>Hyphomicrobiales</taxon>
        <taxon>Phyllobacteriaceae</taxon>
        <taxon>Mesorhizobium</taxon>
    </lineage>
</organism>
<dbReference type="RefSeq" id="WP_254019287.1">
    <property type="nucleotide sequence ID" value="NZ_CAKXZT010000130.1"/>
</dbReference>
<evidence type="ECO:0000313" key="2">
    <source>
        <dbReference type="Proteomes" id="UP001153050"/>
    </source>
</evidence>
<reference evidence="1 2" key="1">
    <citation type="submission" date="2022-03" db="EMBL/GenBank/DDBJ databases">
        <authorList>
            <person name="Brunel B."/>
        </authorList>
    </citation>
    <scope>NUCLEOTIDE SEQUENCE [LARGE SCALE GENOMIC DNA]</scope>
    <source>
        <strain evidence="1">STM5069sample</strain>
    </source>
</reference>
<comment type="caution">
    <text evidence="1">The sequence shown here is derived from an EMBL/GenBank/DDBJ whole genome shotgun (WGS) entry which is preliminary data.</text>
</comment>
<dbReference type="EMBL" id="CAKXZT010000130">
    <property type="protein sequence ID" value="CAH2402694.1"/>
    <property type="molecule type" value="Genomic_DNA"/>
</dbReference>
<keyword evidence="2" id="KW-1185">Reference proteome</keyword>
<name>A0ABM9E0V6_9HYPH</name>
<protein>
    <recommendedName>
        <fullName evidence="3">Acyl-CoA carboxylase subunit epsilon</fullName>
    </recommendedName>
</protein>
<evidence type="ECO:0000313" key="1">
    <source>
        <dbReference type="EMBL" id="CAH2402694.1"/>
    </source>
</evidence>
<evidence type="ECO:0008006" key="3">
    <source>
        <dbReference type="Google" id="ProtNLM"/>
    </source>
</evidence>
<proteinExistence type="predicted"/>
<accession>A0ABM9E0V6</accession>
<dbReference type="Proteomes" id="UP001153050">
    <property type="component" value="Unassembled WGS sequence"/>
</dbReference>
<gene>
    <name evidence="1" type="ORF">MES5069_350006</name>
</gene>